<accession>A0A9N8VY74</accession>
<dbReference type="EMBL" id="CAJVQA010000263">
    <property type="protein sequence ID" value="CAG8465433.1"/>
    <property type="molecule type" value="Genomic_DNA"/>
</dbReference>
<evidence type="ECO:0000313" key="2">
    <source>
        <dbReference type="Proteomes" id="UP000789759"/>
    </source>
</evidence>
<name>A0A9N8VY74_9GLOM</name>
<sequence>MTEIAALHYNQKKPKIRSYTPLACTNCRIKKEKCSGPLPKSDRATVTTPEICNLLNPSN</sequence>
<organism evidence="1 2">
    <name type="scientific">Cetraspora pellucida</name>
    <dbReference type="NCBI Taxonomy" id="1433469"/>
    <lineage>
        <taxon>Eukaryota</taxon>
        <taxon>Fungi</taxon>
        <taxon>Fungi incertae sedis</taxon>
        <taxon>Mucoromycota</taxon>
        <taxon>Glomeromycotina</taxon>
        <taxon>Glomeromycetes</taxon>
        <taxon>Diversisporales</taxon>
        <taxon>Gigasporaceae</taxon>
        <taxon>Cetraspora</taxon>
    </lineage>
</organism>
<comment type="caution">
    <text evidence="1">The sequence shown here is derived from an EMBL/GenBank/DDBJ whole genome shotgun (WGS) entry which is preliminary data.</text>
</comment>
<dbReference type="OrthoDB" id="2123952at2759"/>
<dbReference type="InterPro" id="IPR036864">
    <property type="entry name" value="Zn2-C6_fun-type_DNA-bd_sf"/>
</dbReference>
<gene>
    <name evidence="1" type="ORF">CPELLU_LOCUS820</name>
</gene>
<dbReference type="GO" id="GO:0000981">
    <property type="term" value="F:DNA-binding transcription factor activity, RNA polymerase II-specific"/>
    <property type="evidence" value="ECO:0007669"/>
    <property type="project" value="InterPro"/>
</dbReference>
<reference evidence="1" key="1">
    <citation type="submission" date="2021-06" db="EMBL/GenBank/DDBJ databases">
        <authorList>
            <person name="Kallberg Y."/>
            <person name="Tangrot J."/>
            <person name="Rosling A."/>
        </authorList>
    </citation>
    <scope>NUCLEOTIDE SEQUENCE</scope>
    <source>
        <strain evidence="1">FL966</strain>
    </source>
</reference>
<dbReference type="AlphaFoldDB" id="A0A9N8VY74"/>
<proteinExistence type="predicted"/>
<dbReference type="SUPFAM" id="SSF57701">
    <property type="entry name" value="Zn2/Cys6 DNA-binding domain"/>
    <property type="match status" value="1"/>
</dbReference>
<dbReference type="GO" id="GO:0008270">
    <property type="term" value="F:zinc ion binding"/>
    <property type="evidence" value="ECO:0007669"/>
    <property type="project" value="InterPro"/>
</dbReference>
<keyword evidence="2" id="KW-1185">Reference proteome</keyword>
<evidence type="ECO:0000313" key="1">
    <source>
        <dbReference type="EMBL" id="CAG8465433.1"/>
    </source>
</evidence>
<protein>
    <submittedName>
        <fullName evidence="1">3544_t:CDS:1</fullName>
    </submittedName>
</protein>
<dbReference type="Proteomes" id="UP000789759">
    <property type="component" value="Unassembled WGS sequence"/>
</dbReference>